<feature type="region of interest" description="Disordered" evidence="1">
    <location>
        <begin position="1"/>
        <end position="31"/>
    </location>
</feature>
<dbReference type="HOGENOM" id="CLU_2729785_0_0_1"/>
<evidence type="ECO:0000313" key="3">
    <source>
        <dbReference type="Proteomes" id="UP000007306"/>
    </source>
</evidence>
<organism evidence="2 3">
    <name type="scientific">Oryza glaberrima</name>
    <name type="common">African rice</name>
    <dbReference type="NCBI Taxonomy" id="4538"/>
    <lineage>
        <taxon>Eukaryota</taxon>
        <taxon>Viridiplantae</taxon>
        <taxon>Streptophyta</taxon>
        <taxon>Embryophyta</taxon>
        <taxon>Tracheophyta</taxon>
        <taxon>Spermatophyta</taxon>
        <taxon>Magnoliopsida</taxon>
        <taxon>Liliopsida</taxon>
        <taxon>Poales</taxon>
        <taxon>Poaceae</taxon>
        <taxon>BOP clade</taxon>
        <taxon>Oryzoideae</taxon>
        <taxon>Oryzeae</taxon>
        <taxon>Oryzinae</taxon>
        <taxon>Oryza</taxon>
    </lineage>
</organism>
<proteinExistence type="predicted"/>
<keyword evidence="3" id="KW-1185">Reference proteome</keyword>
<accession>I1PJX3</accession>
<name>I1PJX3_ORYGL</name>
<dbReference type="AlphaFoldDB" id="I1PJX3"/>
<sequence length="72" mass="7646">AVRRPHHTTSSKSTCRGESRRRLSPSTPSSVVPVASSILLSLVLSRSHPFLLLHTDLSLQSTDSSISCGSCG</sequence>
<evidence type="ECO:0000313" key="2">
    <source>
        <dbReference type="EnsemblPlants" id="ORGLA04G0049200.1"/>
    </source>
</evidence>
<reference evidence="2" key="1">
    <citation type="submission" date="2015-06" db="UniProtKB">
        <authorList>
            <consortium name="EnsemblPlants"/>
        </authorList>
    </citation>
    <scope>IDENTIFICATION</scope>
</reference>
<dbReference type="Gramene" id="ORGLA04G0049200.1">
    <property type="protein sequence ID" value="ORGLA04G0049200.1"/>
    <property type="gene ID" value="ORGLA04G0049200"/>
</dbReference>
<dbReference type="Proteomes" id="UP000007306">
    <property type="component" value="Chromosome 4"/>
</dbReference>
<dbReference type="EnsemblPlants" id="ORGLA04G0049200.1">
    <property type="protein sequence ID" value="ORGLA04G0049200.1"/>
    <property type="gene ID" value="ORGLA04G0049200"/>
</dbReference>
<reference evidence="2 3" key="2">
    <citation type="submission" date="2018-04" db="EMBL/GenBank/DDBJ databases">
        <title>OglaRS2 (Oryza glaberrima Reference Sequence Version 2).</title>
        <authorList>
            <person name="Zhang J."/>
            <person name="Kudrna D."/>
            <person name="Lee S."/>
            <person name="Talag J."/>
            <person name="Rajasekar S."/>
            <person name="Wing R.A."/>
        </authorList>
    </citation>
    <scope>NUCLEOTIDE SEQUENCE [LARGE SCALE GENOMIC DNA]</scope>
    <source>
        <strain evidence="2 3">cv. IRGC 96717</strain>
    </source>
</reference>
<evidence type="ECO:0000256" key="1">
    <source>
        <dbReference type="SAM" id="MobiDB-lite"/>
    </source>
</evidence>
<protein>
    <submittedName>
        <fullName evidence="2">Uncharacterized protein</fullName>
    </submittedName>
</protein>